<dbReference type="OrthoDB" id="3695626at2759"/>
<accession>A0A9P4V522</accession>
<reference evidence="1" key="1">
    <citation type="journal article" date="2020" name="Stud. Mycol.">
        <title>101 Dothideomycetes genomes: a test case for predicting lifestyles and emergence of pathogens.</title>
        <authorList>
            <person name="Haridas S."/>
            <person name="Albert R."/>
            <person name="Binder M."/>
            <person name="Bloem J."/>
            <person name="Labutti K."/>
            <person name="Salamov A."/>
            <person name="Andreopoulos B."/>
            <person name="Baker S."/>
            <person name="Barry K."/>
            <person name="Bills G."/>
            <person name="Bluhm B."/>
            <person name="Cannon C."/>
            <person name="Castanera R."/>
            <person name="Culley D."/>
            <person name="Daum C."/>
            <person name="Ezra D."/>
            <person name="Gonzalez J."/>
            <person name="Henrissat B."/>
            <person name="Kuo A."/>
            <person name="Liang C."/>
            <person name="Lipzen A."/>
            <person name="Lutzoni F."/>
            <person name="Magnuson J."/>
            <person name="Mondo S."/>
            <person name="Nolan M."/>
            <person name="Ohm R."/>
            <person name="Pangilinan J."/>
            <person name="Park H.-J."/>
            <person name="Ramirez L."/>
            <person name="Alfaro M."/>
            <person name="Sun H."/>
            <person name="Tritt A."/>
            <person name="Yoshinaga Y."/>
            <person name="Zwiers L.-H."/>
            <person name="Turgeon B."/>
            <person name="Goodwin S."/>
            <person name="Spatafora J."/>
            <person name="Crous P."/>
            <person name="Grigoriev I."/>
        </authorList>
    </citation>
    <scope>NUCLEOTIDE SEQUENCE</scope>
    <source>
        <strain evidence="1">CBS 125425</strain>
    </source>
</reference>
<sequence length="64" mass="7573">KAEELETRVLETTKRVLSDKHLDTLIAIIISYLRSDLEVDWERQFYEWSDAINYGKTFLVAIIL</sequence>
<evidence type="ECO:0000313" key="1">
    <source>
        <dbReference type="EMBL" id="KAF2736996.1"/>
    </source>
</evidence>
<dbReference type="AlphaFoldDB" id="A0A9P4V522"/>
<dbReference type="Proteomes" id="UP000799444">
    <property type="component" value="Unassembled WGS sequence"/>
</dbReference>
<proteinExistence type="predicted"/>
<name>A0A9P4V522_9PLEO</name>
<comment type="caution">
    <text evidence="1">The sequence shown here is derived from an EMBL/GenBank/DDBJ whole genome shotgun (WGS) entry which is preliminary data.</text>
</comment>
<organism evidence="1 2">
    <name type="scientific">Polyplosphaeria fusca</name>
    <dbReference type="NCBI Taxonomy" id="682080"/>
    <lineage>
        <taxon>Eukaryota</taxon>
        <taxon>Fungi</taxon>
        <taxon>Dikarya</taxon>
        <taxon>Ascomycota</taxon>
        <taxon>Pezizomycotina</taxon>
        <taxon>Dothideomycetes</taxon>
        <taxon>Pleosporomycetidae</taxon>
        <taxon>Pleosporales</taxon>
        <taxon>Tetraplosphaeriaceae</taxon>
        <taxon>Polyplosphaeria</taxon>
    </lineage>
</organism>
<keyword evidence="2" id="KW-1185">Reference proteome</keyword>
<dbReference type="EMBL" id="ML996120">
    <property type="protein sequence ID" value="KAF2736996.1"/>
    <property type="molecule type" value="Genomic_DNA"/>
</dbReference>
<protein>
    <submittedName>
        <fullName evidence="1">Uncharacterized protein</fullName>
    </submittedName>
</protein>
<gene>
    <name evidence="1" type="ORF">EJ04DRAFT_431949</name>
</gene>
<feature type="non-terminal residue" evidence="1">
    <location>
        <position position="1"/>
    </location>
</feature>
<evidence type="ECO:0000313" key="2">
    <source>
        <dbReference type="Proteomes" id="UP000799444"/>
    </source>
</evidence>